<accession>A0A2S7UTJ5</accession>
<reference evidence="2 3" key="1">
    <citation type="submission" date="2016-12" db="EMBL/GenBank/DDBJ databases">
        <title>Diversity of luminous bacteria.</title>
        <authorList>
            <person name="Yoshizawa S."/>
            <person name="Kogure K."/>
        </authorList>
    </citation>
    <scope>NUCLEOTIDE SEQUENCE [LARGE SCALE GENOMIC DNA]</scope>
    <source>
        <strain evidence="2 3">SA4-48</strain>
    </source>
</reference>
<dbReference type="EMBL" id="MSCH01000003">
    <property type="protein sequence ID" value="PQJ53306.1"/>
    <property type="molecule type" value="Genomic_DNA"/>
</dbReference>
<sequence>MKKIIILLMLLVTSQAHSSSTSDPFDYLYDLFFGIDTDWVIDETGAAYPEQTLIPHGILCKR</sequence>
<evidence type="ECO:0000313" key="3">
    <source>
        <dbReference type="Proteomes" id="UP000239007"/>
    </source>
</evidence>
<keyword evidence="1" id="KW-0732">Signal</keyword>
<keyword evidence="3" id="KW-1185">Reference proteome</keyword>
<feature type="chain" id="PRO_5015529024" evidence="1">
    <location>
        <begin position="19"/>
        <end position="62"/>
    </location>
</feature>
<feature type="signal peptide" evidence="1">
    <location>
        <begin position="1"/>
        <end position="18"/>
    </location>
</feature>
<proteinExistence type="predicted"/>
<organism evidence="2 3">
    <name type="scientific">Psychrosphaera saromensis</name>
    <dbReference type="NCBI Taxonomy" id="716813"/>
    <lineage>
        <taxon>Bacteria</taxon>
        <taxon>Pseudomonadati</taxon>
        <taxon>Pseudomonadota</taxon>
        <taxon>Gammaproteobacteria</taxon>
        <taxon>Alteromonadales</taxon>
        <taxon>Pseudoalteromonadaceae</taxon>
        <taxon>Psychrosphaera</taxon>
    </lineage>
</organism>
<evidence type="ECO:0000256" key="1">
    <source>
        <dbReference type="SAM" id="SignalP"/>
    </source>
</evidence>
<evidence type="ECO:0000313" key="2">
    <source>
        <dbReference type="EMBL" id="PQJ53306.1"/>
    </source>
</evidence>
<gene>
    <name evidence="2" type="ORF">BTO11_06250</name>
</gene>
<name>A0A2S7UTJ5_9GAMM</name>
<dbReference type="RefSeq" id="WP_105051787.1">
    <property type="nucleotide sequence ID" value="NZ_BMYG01000003.1"/>
</dbReference>
<dbReference type="AlphaFoldDB" id="A0A2S7UTJ5"/>
<protein>
    <submittedName>
        <fullName evidence="2">Uncharacterized protein</fullName>
    </submittedName>
</protein>
<comment type="caution">
    <text evidence="2">The sequence shown here is derived from an EMBL/GenBank/DDBJ whole genome shotgun (WGS) entry which is preliminary data.</text>
</comment>
<dbReference type="Proteomes" id="UP000239007">
    <property type="component" value="Unassembled WGS sequence"/>
</dbReference>